<dbReference type="EMBL" id="MSKL01000027">
    <property type="protein sequence ID" value="OLO47983.1"/>
    <property type="molecule type" value="Genomic_DNA"/>
</dbReference>
<feature type="chain" id="PRO_5038925601" description="Lipoprotein" evidence="2">
    <location>
        <begin position="40"/>
        <end position="291"/>
    </location>
</feature>
<keyword evidence="2" id="KW-0732">Signal</keyword>
<feature type="signal peptide" evidence="2">
    <location>
        <begin position="1"/>
        <end position="39"/>
    </location>
</feature>
<evidence type="ECO:0000313" key="4">
    <source>
        <dbReference type="Proteomes" id="UP000186394"/>
    </source>
</evidence>
<feature type="compositionally biased region" description="Low complexity" evidence="1">
    <location>
        <begin position="282"/>
        <end position="291"/>
    </location>
</feature>
<dbReference type="RefSeq" id="WP_075418841.1">
    <property type="nucleotide sequence ID" value="NZ_MSKL01000027.1"/>
</dbReference>
<dbReference type="Proteomes" id="UP000186394">
    <property type="component" value="Unassembled WGS sequence"/>
</dbReference>
<feature type="region of interest" description="Disordered" evidence="1">
    <location>
        <begin position="176"/>
        <end position="291"/>
    </location>
</feature>
<feature type="compositionally biased region" description="Polar residues" evidence="1">
    <location>
        <begin position="192"/>
        <end position="204"/>
    </location>
</feature>
<dbReference type="AlphaFoldDB" id="A0A1Q8VIS0"/>
<feature type="compositionally biased region" description="Low complexity" evidence="1">
    <location>
        <begin position="211"/>
        <end position="275"/>
    </location>
</feature>
<evidence type="ECO:0000256" key="1">
    <source>
        <dbReference type="SAM" id="MobiDB-lite"/>
    </source>
</evidence>
<accession>A0A1Q8VIS0</accession>
<evidence type="ECO:0008006" key="5">
    <source>
        <dbReference type="Google" id="ProtNLM"/>
    </source>
</evidence>
<organism evidence="3 4">
    <name type="scientific">Actinomyces oris</name>
    <dbReference type="NCBI Taxonomy" id="544580"/>
    <lineage>
        <taxon>Bacteria</taxon>
        <taxon>Bacillati</taxon>
        <taxon>Actinomycetota</taxon>
        <taxon>Actinomycetes</taxon>
        <taxon>Actinomycetales</taxon>
        <taxon>Actinomycetaceae</taxon>
        <taxon>Actinomyces</taxon>
    </lineage>
</organism>
<reference evidence="3 4" key="1">
    <citation type="submission" date="2016-12" db="EMBL/GenBank/DDBJ databases">
        <title>Genomic comparison of strains in the 'Actinomyces naeslundii' group.</title>
        <authorList>
            <person name="Mughal S.R."/>
            <person name="Do T."/>
            <person name="Gilbert S.C."/>
            <person name="Witherden E.A."/>
            <person name="Didelot X."/>
            <person name="Beighton D."/>
        </authorList>
    </citation>
    <scope>NUCLEOTIDE SEQUENCE [LARGE SCALE GENOMIC DNA]</scope>
    <source>
        <strain evidence="3 4">P6N</strain>
    </source>
</reference>
<dbReference type="OrthoDB" id="3260937at2"/>
<name>A0A1Q8VIS0_9ACTO</name>
<evidence type="ECO:0000313" key="3">
    <source>
        <dbReference type="EMBL" id="OLO47983.1"/>
    </source>
</evidence>
<gene>
    <name evidence="3" type="ORF">BKH28_11000</name>
</gene>
<proteinExistence type="predicted"/>
<sequence>MSPSGVVPLQEQTVTRSLAARTRVLAASAALLLAVGALAGCSDHPGQAADMHYTGLDGARHSVVVSEKDIDVVAKEMASAPAQTGQERLGSKRSEIASSLIAAPILSEVAQAHGLTITDAQIVQLAKEQLGFEPRKATTITYLRAKVMGSQFEKLHQQSQQAQPVFADLRKVYGTLDGDLSPRYPTERPVWWTQTDPSLESANSPLGGGLQQAPQQQPQQQQQAPQQGGQQPQQQAPQQGGGQQPQQQAPQQGGQQPADSGQTDGQGDTGQADGAAGEDGQGADQAETNGQ</sequence>
<protein>
    <recommendedName>
        <fullName evidence="5">Lipoprotein</fullName>
    </recommendedName>
</protein>
<evidence type="ECO:0000256" key="2">
    <source>
        <dbReference type="SAM" id="SignalP"/>
    </source>
</evidence>
<comment type="caution">
    <text evidence="3">The sequence shown here is derived from an EMBL/GenBank/DDBJ whole genome shotgun (WGS) entry which is preliminary data.</text>
</comment>